<dbReference type="SUPFAM" id="SSF89360">
    <property type="entry name" value="HesB-like domain"/>
    <property type="match status" value="1"/>
</dbReference>
<accession>K0B201</accession>
<sequence>MGVAFDWVQDEPTENDEMFDVEGVNVFIDKKTVNKTPYINIDYGNFPWGDDFIINYSK</sequence>
<dbReference type="RefSeq" id="WP_014968278.1">
    <property type="nucleotide sequence ID" value="NC_018664.1"/>
</dbReference>
<reference evidence="1 2" key="1">
    <citation type="journal article" date="2012" name="PLoS ONE">
        <title>The purine-utilizing bacterium Clostridium acidurici 9a: a genome-guided metabolic reconsideration.</title>
        <authorList>
            <person name="Hartwich K."/>
            <person name="Poehlein A."/>
            <person name="Daniel R."/>
        </authorList>
    </citation>
    <scope>NUCLEOTIDE SEQUENCE [LARGE SCALE GENOMIC DNA]</scope>
    <source>
        <strain evidence="2">ATCC 7906 / DSM 604 / BCRC 14475 / CIP 104303 / KCTC 5404 / NCIMB 10678 / 9a</strain>
    </source>
</reference>
<evidence type="ECO:0000313" key="2">
    <source>
        <dbReference type="Proteomes" id="UP000006094"/>
    </source>
</evidence>
<dbReference type="HOGENOM" id="CLU_2971163_0_0_9"/>
<proteinExistence type="predicted"/>
<dbReference type="InterPro" id="IPR035903">
    <property type="entry name" value="HesB-like_dom_sf"/>
</dbReference>
<evidence type="ECO:0000313" key="1">
    <source>
        <dbReference type="EMBL" id="AFS79142.1"/>
    </source>
</evidence>
<gene>
    <name evidence="1" type="ordered locus">Curi_c21390</name>
</gene>
<dbReference type="EMBL" id="CP003326">
    <property type="protein sequence ID" value="AFS79142.1"/>
    <property type="molecule type" value="Genomic_DNA"/>
</dbReference>
<name>K0B201_GOTA9</name>
<protein>
    <submittedName>
        <fullName evidence="1">Iron-sulfur cluster biosynthesis family protein</fullName>
    </submittedName>
</protein>
<keyword evidence="2" id="KW-1185">Reference proteome</keyword>
<dbReference type="AlphaFoldDB" id="K0B201"/>
<dbReference type="KEGG" id="cad:Curi_c21390"/>
<organism evidence="1 2">
    <name type="scientific">Gottschalkia acidurici (strain ATCC 7906 / DSM 604 / BCRC 14475 / CIP 104303 / KCTC 5404 / NCIMB 10678 / 9a)</name>
    <name type="common">Clostridium acidurici</name>
    <dbReference type="NCBI Taxonomy" id="1128398"/>
    <lineage>
        <taxon>Bacteria</taxon>
        <taxon>Bacillati</taxon>
        <taxon>Bacillota</taxon>
        <taxon>Tissierellia</taxon>
        <taxon>Tissierellales</taxon>
        <taxon>Gottschalkiaceae</taxon>
        <taxon>Gottschalkia</taxon>
    </lineage>
</organism>
<dbReference type="Proteomes" id="UP000006094">
    <property type="component" value="Chromosome"/>
</dbReference>
<dbReference type="Gene3D" id="2.60.300.12">
    <property type="entry name" value="HesB-like domain"/>
    <property type="match status" value="1"/>
</dbReference>